<name>A0A1N6Q1Y2_9GAMM</name>
<dbReference type="AlphaFoldDB" id="A0A1N6Q1Y2"/>
<dbReference type="EMBL" id="FTMN01000002">
    <property type="protein sequence ID" value="SIQ10535.1"/>
    <property type="molecule type" value="Genomic_DNA"/>
</dbReference>
<gene>
    <name evidence="1" type="ORF">SAMN05421647_102195</name>
</gene>
<evidence type="ECO:0000313" key="1">
    <source>
        <dbReference type="EMBL" id="SIQ10535.1"/>
    </source>
</evidence>
<reference evidence="1 2" key="1">
    <citation type="submission" date="2017-01" db="EMBL/GenBank/DDBJ databases">
        <authorList>
            <person name="Mah S.A."/>
            <person name="Swanson W.J."/>
            <person name="Moy G.W."/>
            <person name="Vacquier V.D."/>
        </authorList>
    </citation>
    <scope>NUCLEOTIDE SEQUENCE [LARGE SCALE GENOMIC DNA]</scope>
    <source>
        <strain evidence="1 2">DSM 7027</strain>
    </source>
</reference>
<sequence length="191" mass="21986">MFTVDSNFIGEFKTGDNINYNLKVLSVLYQSQCDAPSEDAPLFCKPIIISLTSVVEALLHDLFYRINNFTSEGVENIADEVLEAVREKTLDQFATYIDGAKKHKLLGEDDDLYDELHALRQVRNRIHIQNAKQILDRDEVRVFTPACQESAELALEQVIKHVSSSYMRSDFTQGYVDDFQLPWEERLTDEM</sequence>
<protein>
    <recommendedName>
        <fullName evidence="3">HEPN AbiU2-like domain-containing protein</fullName>
    </recommendedName>
</protein>
<dbReference type="RefSeq" id="WP_076461555.1">
    <property type="nucleotide sequence ID" value="NZ_FTMN01000002.1"/>
</dbReference>
<keyword evidence="2" id="KW-1185">Reference proteome</keyword>
<dbReference type="Proteomes" id="UP000186895">
    <property type="component" value="Unassembled WGS sequence"/>
</dbReference>
<accession>A0A1N6Q1Y2</accession>
<proteinExistence type="predicted"/>
<evidence type="ECO:0000313" key="2">
    <source>
        <dbReference type="Proteomes" id="UP000186895"/>
    </source>
</evidence>
<evidence type="ECO:0008006" key="3">
    <source>
        <dbReference type="Google" id="ProtNLM"/>
    </source>
</evidence>
<organism evidence="1 2">
    <name type="scientific">Marinobacterium stanieri</name>
    <dbReference type="NCBI Taxonomy" id="49186"/>
    <lineage>
        <taxon>Bacteria</taxon>
        <taxon>Pseudomonadati</taxon>
        <taxon>Pseudomonadota</taxon>
        <taxon>Gammaproteobacteria</taxon>
        <taxon>Oceanospirillales</taxon>
        <taxon>Oceanospirillaceae</taxon>
        <taxon>Marinobacterium</taxon>
    </lineage>
</organism>